<dbReference type="AlphaFoldDB" id="A0A0E9QVP9"/>
<dbReference type="EMBL" id="GBXM01088272">
    <property type="protein sequence ID" value="JAH20305.1"/>
    <property type="molecule type" value="Transcribed_RNA"/>
</dbReference>
<accession>A0A0E9QVP9</accession>
<evidence type="ECO:0000313" key="1">
    <source>
        <dbReference type="EMBL" id="JAH20305.1"/>
    </source>
</evidence>
<name>A0A0E9QVP9_ANGAN</name>
<sequence length="38" mass="4231">MCVSGVLLSVIDMIGLQKRVWRKKNKSNLSHFLCLGVG</sequence>
<reference evidence="1" key="2">
    <citation type="journal article" date="2015" name="Fish Shellfish Immunol.">
        <title>Early steps in the European eel (Anguilla anguilla)-Vibrio vulnificus interaction in the gills: Role of the RtxA13 toxin.</title>
        <authorList>
            <person name="Callol A."/>
            <person name="Pajuelo D."/>
            <person name="Ebbesson L."/>
            <person name="Teles M."/>
            <person name="MacKenzie S."/>
            <person name="Amaro C."/>
        </authorList>
    </citation>
    <scope>NUCLEOTIDE SEQUENCE</scope>
</reference>
<proteinExistence type="predicted"/>
<reference evidence="1" key="1">
    <citation type="submission" date="2014-11" db="EMBL/GenBank/DDBJ databases">
        <authorList>
            <person name="Amaro Gonzalez C."/>
        </authorList>
    </citation>
    <scope>NUCLEOTIDE SEQUENCE</scope>
</reference>
<organism evidence="1">
    <name type="scientific">Anguilla anguilla</name>
    <name type="common">European freshwater eel</name>
    <name type="synonym">Muraena anguilla</name>
    <dbReference type="NCBI Taxonomy" id="7936"/>
    <lineage>
        <taxon>Eukaryota</taxon>
        <taxon>Metazoa</taxon>
        <taxon>Chordata</taxon>
        <taxon>Craniata</taxon>
        <taxon>Vertebrata</taxon>
        <taxon>Euteleostomi</taxon>
        <taxon>Actinopterygii</taxon>
        <taxon>Neopterygii</taxon>
        <taxon>Teleostei</taxon>
        <taxon>Anguilliformes</taxon>
        <taxon>Anguillidae</taxon>
        <taxon>Anguilla</taxon>
    </lineage>
</organism>
<protein>
    <submittedName>
        <fullName evidence="1">Uncharacterized protein</fullName>
    </submittedName>
</protein>